<dbReference type="Pfam" id="PF13380">
    <property type="entry name" value="CoA_binding_2"/>
    <property type="match status" value="1"/>
</dbReference>
<evidence type="ECO:0000259" key="1">
    <source>
        <dbReference type="SMART" id="SM00881"/>
    </source>
</evidence>
<dbReference type="InterPro" id="IPR003781">
    <property type="entry name" value="CoA-bd"/>
</dbReference>
<proteinExistence type="predicted"/>
<feature type="domain" description="CoA-binding" evidence="1">
    <location>
        <begin position="13"/>
        <end position="105"/>
    </location>
</feature>
<dbReference type="Proteomes" id="UP000571128">
    <property type="component" value="Unassembled WGS sequence"/>
</dbReference>
<gene>
    <name evidence="2" type="ORF">HB844_00905</name>
</gene>
<dbReference type="EMBL" id="JAARPY010000001">
    <property type="protein sequence ID" value="MBC1397434.1"/>
    <property type="molecule type" value="Genomic_DNA"/>
</dbReference>
<sequence>MYHSTKEARDKILKEAKTIAVVGLSDKKERTSYQVSKIMQEAGYKIIPVNPKADEILGEKAVASLSEIKEPVDIVNVFRRSEFLPELAHEFLEMDANAFWAQLGVSNEEAYELLKETHPVVMDYCIKVAYQELAK</sequence>
<dbReference type="InterPro" id="IPR036291">
    <property type="entry name" value="NAD(P)-bd_dom_sf"/>
</dbReference>
<dbReference type="Gene3D" id="3.40.50.720">
    <property type="entry name" value="NAD(P)-binding Rossmann-like Domain"/>
    <property type="match status" value="1"/>
</dbReference>
<evidence type="ECO:0000313" key="2">
    <source>
        <dbReference type="EMBL" id="MBC1397434.1"/>
    </source>
</evidence>
<comment type="caution">
    <text evidence="2">The sequence shown here is derived from an EMBL/GenBank/DDBJ whole genome shotgun (WGS) entry which is preliminary data.</text>
</comment>
<dbReference type="SUPFAM" id="SSF51735">
    <property type="entry name" value="NAD(P)-binding Rossmann-fold domains"/>
    <property type="match status" value="1"/>
</dbReference>
<dbReference type="AlphaFoldDB" id="A0A841YB05"/>
<reference evidence="2 3" key="1">
    <citation type="submission" date="2020-03" db="EMBL/GenBank/DDBJ databases">
        <title>Soil Listeria distribution.</title>
        <authorList>
            <person name="Liao J."/>
            <person name="Wiedmann M."/>
        </authorList>
    </citation>
    <scope>NUCLEOTIDE SEQUENCE [LARGE SCALE GENOMIC DNA]</scope>
    <source>
        <strain evidence="2 3">FSL L7-1645</strain>
    </source>
</reference>
<organism evidence="2 3">
    <name type="scientific">Listeria fleischmannii</name>
    <dbReference type="NCBI Taxonomy" id="1069827"/>
    <lineage>
        <taxon>Bacteria</taxon>
        <taxon>Bacillati</taxon>
        <taxon>Bacillota</taxon>
        <taxon>Bacilli</taxon>
        <taxon>Bacillales</taxon>
        <taxon>Listeriaceae</taxon>
        <taxon>Listeria</taxon>
    </lineage>
</organism>
<dbReference type="PANTHER" id="PTHR33303:SF2">
    <property type="entry name" value="COA-BINDING DOMAIN-CONTAINING PROTEIN"/>
    <property type="match status" value="1"/>
</dbReference>
<name>A0A841YB05_9LIST</name>
<dbReference type="RefSeq" id="WP_007544550.1">
    <property type="nucleotide sequence ID" value="NZ_JAARPY010000001.1"/>
</dbReference>
<evidence type="ECO:0000313" key="3">
    <source>
        <dbReference type="Proteomes" id="UP000571128"/>
    </source>
</evidence>
<protein>
    <submittedName>
        <fullName evidence="2">CoA-binding protein</fullName>
    </submittedName>
</protein>
<dbReference type="SMART" id="SM00881">
    <property type="entry name" value="CoA_binding"/>
    <property type="match status" value="1"/>
</dbReference>
<dbReference type="PANTHER" id="PTHR33303">
    <property type="entry name" value="CYTOPLASMIC PROTEIN-RELATED"/>
    <property type="match status" value="1"/>
</dbReference>
<accession>A0A841YB05</accession>